<dbReference type="InterPro" id="IPR016195">
    <property type="entry name" value="Pol/histidinol_Pase-like"/>
</dbReference>
<dbReference type="Gene3D" id="3.20.20.140">
    <property type="entry name" value="Metal-dependent hydrolases"/>
    <property type="match status" value="1"/>
</dbReference>
<gene>
    <name evidence="1" type="ORF">HAPAU_00910</name>
</gene>
<dbReference type="AlphaFoldDB" id="A0A151AIL7"/>
<sequence length="250" mass="28655">MPTRVDPHVKTLDEQVAHRAKARNIDVLVYAPHFTRLPEIRARAERFSDDDLLVVPARELFTGSFRKRKHVLALDLDTPVPDFLTLEATLRELDRQDAVALAPHPEFATVSLDIVDLNRHPDLFSGVEIYNPKHLEKHNRRAQEIVRETGLPSFGSSYAHLTPTIGEVWTEFDAEIEAPADLHHLLRSGAPRRVFHRSGRGHELRRRAEFAHLAWENSWEKVDRLVLSGMEATHPRHPAYEGRFDEGAVY</sequence>
<reference evidence="1 2" key="1">
    <citation type="submission" date="2016-02" db="EMBL/GenBank/DDBJ databases">
        <title>Genome sequence of Halalkalicoccus paucihalophilus DSM 24557.</title>
        <authorList>
            <person name="Poehlein A."/>
            <person name="Daniel R."/>
        </authorList>
    </citation>
    <scope>NUCLEOTIDE SEQUENCE [LARGE SCALE GENOMIC DNA]</scope>
    <source>
        <strain evidence="1 2">DSM 24557</strain>
    </source>
</reference>
<proteinExistence type="predicted"/>
<dbReference type="EMBL" id="LTAZ01000001">
    <property type="protein sequence ID" value="KYH27425.1"/>
    <property type="molecule type" value="Genomic_DNA"/>
</dbReference>
<dbReference type="SUPFAM" id="SSF89550">
    <property type="entry name" value="PHP domain-like"/>
    <property type="match status" value="1"/>
</dbReference>
<dbReference type="Pfam" id="PF13263">
    <property type="entry name" value="PHP_C"/>
    <property type="match status" value="1"/>
</dbReference>
<evidence type="ECO:0000313" key="1">
    <source>
        <dbReference type="EMBL" id="KYH27425.1"/>
    </source>
</evidence>
<dbReference type="PATRIC" id="fig|1008153.3.peg.96"/>
<evidence type="ECO:0000313" key="2">
    <source>
        <dbReference type="Proteomes" id="UP000075321"/>
    </source>
</evidence>
<comment type="caution">
    <text evidence="1">The sequence shown here is derived from an EMBL/GenBank/DDBJ whole genome shotgun (WGS) entry which is preliminary data.</text>
</comment>
<dbReference type="RefSeq" id="WP_066378150.1">
    <property type="nucleotide sequence ID" value="NZ_LTAZ01000001.1"/>
</dbReference>
<accession>A0A151AIL7</accession>
<evidence type="ECO:0008006" key="3">
    <source>
        <dbReference type="Google" id="ProtNLM"/>
    </source>
</evidence>
<organism evidence="1 2">
    <name type="scientific">Halalkalicoccus paucihalophilus</name>
    <dbReference type="NCBI Taxonomy" id="1008153"/>
    <lineage>
        <taxon>Archaea</taxon>
        <taxon>Methanobacteriati</taxon>
        <taxon>Methanobacteriota</taxon>
        <taxon>Stenosarchaea group</taxon>
        <taxon>Halobacteria</taxon>
        <taxon>Halobacteriales</taxon>
        <taxon>Halococcaceae</taxon>
        <taxon>Halalkalicoccus</taxon>
    </lineage>
</organism>
<keyword evidence="2" id="KW-1185">Reference proteome</keyword>
<name>A0A151AIL7_9EURY</name>
<dbReference type="OrthoDB" id="190669at2157"/>
<dbReference type="Proteomes" id="UP000075321">
    <property type="component" value="Unassembled WGS sequence"/>
</dbReference>
<protein>
    <recommendedName>
        <fullName evidence="3">PHP domain protein</fullName>
    </recommendedName>
</protein>